<protein>
    <recommendedName>
        <fullName evidence="4">mannose-6-phosphate isomerase</fullName>
        <ecNumber evidence="4">5.3.1.8</ecNumber>
    </recommendedName>
</protein>
<comment type="cofactor">
    <cofactor evidence="2">
        <name>Zn(2+)</name>
        <dbReference type="ChEBI" id="CHEBI:29105"/>
    </cofactor>
</comment>
<keyword evidence="5" id="KW-0479">Metal-binding</keyword>
<dbReference type="OrthoDB" id="9792649at2"/>
<organism evidence="8 9">
    <name type="scientific">Tessaracoccus flavus</name>
    <dbReference type="NCBI Taxonomy" id="1610493"/>
    <lineage>
        <taxon>Bacteria</taxon>
        <taxon>Bacillati</taxon>
        <taxon>Actinomycetota</taxon>
        <taxon>Actinomycetes</taxon>
        <taxon>Propionibacteriales</taxon>
        <taxon>Propionibacteriaceae</taxon>
        <taxon>Tessaracoccus</taxon>
    </lineage>
</organism>
<proteinExistence type="inferred from homology"/>
<dbReference type="InterPro" id="IPR001250">
    <property type="entry name" value="Man6P_Isoase-1"/>
</dbReference>
<evidence type="ECO:0000256" key="4">
    <source>
        <dbReference type="ARBA" id="ARBA00011956"/>
    </source>
</evidence>
<dbReference type="EC" id="5.3.1.8" evidence="4"/>
<dbReference type="PANTHER" id="PTHR10309:SF0">
    <property type="entry name" value="MANNOSE-6-PHOSPHATE ISOMERASE"/>
    <property type="match status" value="1"/>
</dbReference>
<dbReference type="EMBL" id="CP019605">
    <property type="protein sequence ID" value="AQP45372.1"/>
    <property type="molecule type" value="Genomic_DNA"/>
</dbReference>
<evidence type="ECO:0000313" key="9">
    <source>
        <dbReference type="Proteomes" id="UP000188324"/>
    </source>
</evidence>
<dbReference type="Pfam" id="PF20511">
    <property type="entry name" value="PMI_typeI_cat"/>
    <property type="match status" value="1"/>
</dbReference>
<dbReference type="KEGG" id="tfl:RPIT_11660"/>
<evidence type="ECO:0000256" key="6">
    <source>
        <dbReference type="ARBA" id="ARBA00022833"/>
    </source>
</evidence>
<dbReference type="GO" id="GO:0009298">
    <property type="term" value="P:GDP-mannose biosynthetic process"/>
    <property type="evidence" value="ECO:0007669"/>
    <property type="project" value="InterPro"/>
</dbReference>
<evidence type="ECO:0000313" key="8">
    <source>
        <dbReference type="EMBL" id="AQP45372.1"/>
    </source>
</evidence>
<gene>
    <name evidence="8" type="ORF">RPIT_11660</name>
</gene>
<sequence>MWRMRNPRMDYAWGSAAAIPEFLGEEPTGRPVAEVWMGAHPKAPSSLVDFHGADVPLDVAIRDHPEELLGADVLTRFGPRLPFLVKLLAAGKPLSLQVHPAADLAAEGFAREEAAGLPLEASERTFKDEHHKPEVMIALAHTETLAGLRRTDASGALLERIGGPWARRVSGLLDEDDLRPALKALLSGDAWAAHRSAVLARCAELGEEDRAYALVGELDRHFPGDSGAAAPLMLNVVHYGPGEALFVPTGQIHAHISGFGVEVMAASDNVIRAGLTPKHIDREALFEALAPTPAEPLLKQTVEGSPLALPADEFQVVVGEGAVPASPAARIIVTLAPGAVAGLGDLGRGAGAFIEPLAETRAGGRALTVSVPAITGGP</sequence>
<dbReference type="PANTHER" id="PTHR10309">
    <property type="entry name" value="MANNOSE-6-PHOSPHATE ISOMERASE"/>
    <property type="match status" value="1"/>
</dbReference>
<dbReference type="AlphaFoldDB" id="A0A1Q2CGX5"/>
<dbReference type="GO" id="GO:0008270">
    <property type="term" value="F:zinc ion binding"/>
    <property type="evidence" value="ECO:0007669"/>
    <property type="project" value="InterPro"/>
</dbReference>
<accession>A0A1Q2CGX5</accession>
<dbReference type="InterPro" id="IPR016305">
    <property type="entry name" value="Mannose-6-P_Isomerase"/>
</dbReference>
<evidence type="ECO:0000256" key="7">
    <source>
        <dbReference type="ARBA" id="ARBA00023235"/>
    </source>
</evidence>
<dbReference type="STRING" id="1610493.RPIT_11660"/>
<dbReference type="GO" id="GO:0005975">
    <property type="term" value="P:carbohydrate metabolic process"/>
    <property type="evidence" value="ECO:0007669"/>
    <property type="project" value="InterPro"/>
</dbReference>
<keyword evidence="6" id="KW-0862">Zinc</keyword>
<dbReference type="Proteomes" id="UP000188324">
    <property type="component" value="Chromosome"/>
</dbReference>
<dbReference type="Gene3D" id="2.60.120.10">
    <property type="entry name" value="Jelly Rolls"/>
    <property type="match status" value="2"/>
</dbReference>
<keyword evidence="7 8" id="KW-0413">Isomerase</keyword>
<dbReference type="GO" id="GO:0004476">
    <property type="term" value="F:mannose-6-phosphate isomerase activity"/>
    <property type="evidence" value="ECO:0007669"/>
    <property type="project" value="UniProtKB-EC"/>
</dbReference>
<dbReference type="InterPro" id="IPR014710">
    <property type="entry name" value="RmlC-like_jellyroll"/>
</dbReference>
<keyword evidence="9" id="KW-1185">Reference proteome</keyword>
<evidence type="ECO:0000256" key="1">
    <source>
        <dbReference type="ARBA" id="ARBA00000757"/>
    </source>
</evidence>
<evidence type="ECO:0000256" key="2">
    <source>
        <dbReference type="ARBA" id="ARBA00001947"/>
    </source>
</evidence>
<evidence type="ECO:0000256" key="3">
    <source>
        <dbReference type="ARBA" id="ARBA00010772"/>
    </source>
</evidence>
<comment type="catalytic activity">
    <reaction evidence="1">
        <text>D-mannose 6-phosphate = D-fructose 6-phosphate</text>
        <dbReference type="Rhea" id="RHEA:12356"/>
        <dbReference type="ChEBI" id="CHEBI:58735"/>
        <dbReference type="ChEBI" id="CHEBI:61527"/>
        <dbReference type="EC" id="5.3.1.8"/>
    </reaction>
</comment>
<dbReference type="SUPFAM" id="SSF51182">
    <property type="entry name" value="RmlC-like cupins"/>
    <property type="match status" value="1"/>
</dbReference>
<dbReference type="CDD" id="cd07011">
    <property type="entry name" value="cupin_PMI_type_I_N"/>
    <property type="match status" value="1"/>
</dbReference>
<dbReference type="PRINTS" id="PR00714">
    <property type="entry name" value="MAN6PISMRASE"/>
</dbReference>
<reference evidence="8 9" key="1">
    <citation type="journal article" date="2016" name="Int. J. Syst. Evol. Microbiol.">
        <title>Tessaracoccus flavus sp. nov., isolated from the drainage system of a lindane-producing factory.</title>
        <authorList>
            <person name="Kumari R."/>
            <person name="Singh P."/>
            <person name="Schumann P."/>
            <person name="Lal R."/>
        </authorList>
    </citation>
    <scope>NUCLEOTIDE SEQUENCE [LARGE SCALE GENOMIC DNA]</scope>
    <source>
        <strain evidence="8 9">RP1T</strain>
    </source>
</reference>
<dbReference type="RefSeq" id="WP_077343402.1">
    <property type="nucleotide sequence ID" value="NZ_CP019605.1"/>
</dbReference>
<dbReference type="InterPro" id="IPR011051">
    <property type="entry name" value="RmlC_Cupin_sf"/>
</dbReference>
<evidence type="ECO:0000256" key="5">
    <source>
        <dbReference type="ARBA" id="ARBA00022723"/>
    </source>
</evidence>
<comment type="similarity">
    <text evidence="3">Belongs to the mannose-6-phosphate isomerase type 1 family.</text>
</comment>
<name>A0A1Q2CGX5_9ACTN</name>
<dbReference type="Gene3D" id="1.10.441.10">
    <property type="entry name" value="Phosphomannose Isomerase, domain 2"/>
    <property type="match status" value="1"/>
</dbReference>
<dbReference type="NCBIfam" id="TIGR00218">
    <property type="entry name" value="manA"/>
    <property type="match status" value="1"/>
</dbReference>
<dbReference type="GO" id="GO:0005829">
    <property type="term" value="C:cytosol"/>
    <property type="evidence" value="ECO:0007669"/>
    <property type="project" value="TreeGrafter"/>
</dbReference>
<dbReference type="InterPro" id="IPR046457">
    <property type="entry name" value="PMI_typeI_cat"/>
</dbReference>